<evidence type="ECO:0000313" key="7">
    <source>
        <dbReference type="EMBL" id="VAY88115.1"/>
    </source>
</evidence>
<dbReference type="CDD" id="cd01338">
    <property type="entry name" value="MDH_chloroplast-like"/>
    <property type="match status" value="1"/>
</dbReference>
<evidence type="ECO:0000256" key="2">
    <source>
        <dbReference type="ARBA" id="ARBA00012995"/>
    </source>
</evidence>
<dbReference type="PANTHER" id="PTHR23382">
    <property type="entry name" value="MALATE DEHYDROGENASE"/>
    <property type="match status" value="1"/>
</dbReference>
<dbReference type="Pfam" id="PF00056">
    <property type="entry name" value="Ldh_1_N"/>
    <property type="match status" value="1"/>
</dbReference>
<evidence type="ECO:0000256" key="1">
    <source>
        <dbReference type="ARBA" id="ARBA00009613"/>
    </source>
</evidence>
<dbReference type="InterPro" id="IPR022383">
    <property type="entry name" value="Lactate/malate_DH_C"/>
</dbReference>
<dbReference type="InterPro" id="IPR001557">
    <property type="entry name" value="L-lactate/malate_DH"/>
</dbReference>
<comment type="similarity">
    <text evidence="1">Belongs to the LDH/MDH superfamily. MDH type 2 family.</text>
</comment>
<sequence length="327" mass="35539">MKKPLRIAITGAGGQICYSLLFRVACGDLLGPDQPVILHLLDIPAAEQVMKGVLMELEDCAFPLLRDMSASTNPKAAFRDCDIAFLIGSRPRSKGMERRDLLEINGGIFKAQGQALSEVAQRTVKVLVVGNPANTNGLIACHHARELDPRNFSSMMRLDHNRALTQLALKIGHPVHDLQRMTVWGNHSTTQFPDVSQVLVNGSPLTTILQDPQWVEQIFIPTIQKRGAAVIEARGLSSAASAANAALSHMRDWIRGTPAGDWVTMGVPSDGSYGIPEGLMCGMPVTCQEGHYEIVQGIELSPQSRSLIQQTCQELSSEKEAVAMLLD</sequence>
<dbReference type="SUPFAM" id="SSF51735">
    <property type="entry name" value="NAD(P)-binding Rossmann-fold domains"/>
    <property type="match status" value="1"/>
</dbReference>
<name>A0A3P3ZNC4_9ZZZZ</name>
<gene>
    <name evidence="7" type="primary">mdh</name>
    <name evidence="7" type="ORF">CARN8_280003</name>
</gene>
<dbReference type="Gene3D" id="3.40.50.720">
    <property type="entry name" value="NAD(P)-binding Rossmann-like Domain"/>
    <property type="match status" value="1"/>
</dbReference>
<dbReference type="InterPro" id="IPR010945">
    <property type="entry name" value="Malate_DH_type2"/>
</dbReference>
<feature type="domain" description="Lactate/malate dehydrogenase C-terminal" evidence="6">
    <location>
        <begin position="157"/>
        <end position="322"/>
    </location>
</feature>
<dbReference type="NCBIfam" id="TIGR01759">
    <property type="entry name" value="MalateDH-SF1"/>
    <property type="match status" value="1"/>
</dbReference>
<keyword evidence="4" id="KW-0520">NAD</keyword>
<dbReference type="InterPro" id="IPR001236">
    <property type="entry name" value="Lactate/malate_DH_N"/>
</dbReference>
<dbReference type="Pfam" id="PF02866">
    <property type="entry name" value="Ldh_1_C"/>
    <property type="match status" value="1"/>
</dbReference>
<dbReference type="NCBIfam" id="NF003916">
    <property type="entry name" value="PRK05442.1"/>
    <property type="match status" value="1"/>
</dbReference>
<dbReference type="InterPro" id="IPR036291">
    <property type="entry name" value="NAD(P)-bd_dom_sf"/>
</dbReference>
<evidence type="ECO:0000256" key="4">
    <source>
        <dbReference type="ARBA" id="ARBA00023027"/>
    </source>
</evidence>
<evidence type="ECO:0000259" key="5">
    <source>
        <dbReference type="Pfam" id="PF00056"/>
    </source>
</evidence>
<evidence type="ECO:0000256" key="3">
    <source>
        <dbReference type="ARBA" id="ARBA00023002"/>
    </source>
</evidence>
<accession>A0A3P3ZNC4</accession>
<organism evidence="7">
    <name type="scientific">mine drainage metagenome</name>
    <dbReference type="NCBI Taxonomy" id="410659"/>
    <lineage>
        <taxon>unclassified sequences</taxon>
        <taxon>metagenomes</taxon>
        <taxon>ecological metagenomes</taxon>
    </lineage>
</organism>
<dbReference type="SUPFAM" id="SSF56327">
    <property type="entry name" value="LDH C-terminal domain-like"/>
    <property type="match status" value="1"/>
</dbReference>
<dbReference type="AlphaFoldDB" id="A0A3P3ZNC4"/>
<dbReference type="EC" id="1.1.1.37" evidence="2"/>
<keyword evidence="3 7" id="KW-0560">Oxidoreductase</keyword>
<dbReference type="FunFam" id="3.90.110.10:FF:000002">
    <property type="entry name" value="Malate dehydrogenase"/>
    <property type="match status" value="1"/>
</dbReference>
<dbReference type="InterPro" id="IPR015955">
    <property type="entry name" value="Lactate_DH/Glyco_Ohase_4_C"/>
</dbReference>
<dbReference type="FunFam" id="3.40.50.720:FF:000010">
    <property type="entry name" value="Malate dehydrogenase"/>
    <property type="match status" value="1"/>
</dbReference>
<evidence type="ECO:0000259" key="6">
    <source>
        <dbReference type="Pfam" id="PF02866"/>
    </source>
</evidence>
<dbReference type="GO" id="GO:0006108">
    <property type="term" value="P:malate metabolic process"/>
    <property type="evidence" value="ECO:0007669"/>
    <property type="project" value="InterPro"/>
</dbReference>
<protein>
    <recommendedName>
        <fullName evidence="2">malate dehydrogenase</fullName>
        <ecNumber evidence="2">1.1.1.37</ecNumber>
    </recommendedName>
</protein>
<reference evidence="7" key="1">
    <citation type="submission" date="2018-10" db="EMBL/GenBank/DDBJ databases">
        <authorList>
            <person name="Plewniak F."/>
        </authorList>
    </citation>
    <scope>NUCLEOTIDE SEQUENCE</scope>
</reference>
<feature type="domain" description="Lactate/malate dehydrogenase N-terminal" evidence="5">
    <location>
        <begin position="6"/>
        <end position="152"/>
    </location>
</feature>
<dbReference type="HAMAP" id="MF_01517">
    <property type="entry name" value="Malate_dehydrog_2"/>
    <property type="match status" value="1"/>
</dbReference>
<dbReference type="PIRSF" id="PIRSF000102">
    <property type="entry name" value="Lac_mal_DH"/>
    <property type="match status" value="1"/>
</dbReference>
<dbReference type="Gene3D" id="3.90.110.10">
    <property type="entry name" value="Lactate dehydrogenase/glycoside hydrolase, family 4, C-terminal"/>
    <property type="match status" value="1"/>
</dbReference>
<proteinExistence type="inferred from homology"/>
<dbReference type="GO" id="GO:0030060">
    <property type="term" value="F:L-malate dehydrogenase (NAD+) activity"/>
    <property type="evidence" value="ECO:0007669"/>
    <property type="project" value="UniProtKB-EC"/>
</dbReference>
<dbReference type="EMBL" id="UOYP01000201">
    <property type="protein sequence ID" value="VAY88115.1"/>
    <property type="molecule type" value="Genomic_DNA"/>
</dbReference>